<keyword evidence="3" id="KW-1185">Reference proteome</keyword>
<dbReference type="InterPro" id="IPR007138">
    <property type="entry name" value="ABM_dom"/>
</dbReference>
<sequence>MFTRIVKMEFKEAEIDSFLANFEKVKEKIRSFTGCEHLRLLRDKNDANIFFTYSKWQTEDDLEEYRNSELFKGVWATTKPKFRCKAQAWSVGVVEEIAGS</sequence>
<evidence type="ECO:0000313" key="3">
    <source>
        <dbReference type="Proteomes" id="UP000255317"/>
    </source>
</evidence>
<proteinExistence type="predicted"/>
<keyword evidence="2" id="KW-0560">Oxidoreductase</keyword>
<feature type="domain" description="ABM" evidence="1">
    <location>
        <begin position="2"/>
        <end position="94"/>
    </location>
</feature>
<comment type="caution">
    <text evidence="2">The sequence shown here is derived from an EMBL/GenBank/DDBJ whole genome shotgun (WGS) entry which is preliminary data.</text>
</comment>
<evidence type="ECO:0000259" key="1">
    <source>
        <dbReference type="PROSITE" id="PS51725"/>
    </source>
</evidence>
<dbReference type="Proteomes" id="UP000255317">
    <property type="component" value="Unassembled WGS sequence"/>
</dbReference>
<dbReference type="EMBL" id="QRAO01000002">
    <property type="protein sequence ID" value="RDK87394.1"/>
    <property type="molecule type" value="Genomic_DNA"/>
</dbReference>
<dbReference type="SUPFAM" id="SSF54909">
    <property type="entry name" value="Dimeric alpha+beta barrel"/>
    <property type="match status" value="1"/>
</dbReference>
<dbReference type="AlphaFoldDB" id="A0A370QG97"/>
<dbReference type="GO" id="GO:0004497">
    <property type="term" value="F:monooxygenase activity"/>
    <property type="evidence" value="ECO:0007669"/>
    <property type="project" value="UniProtKB-KW"/>
</dbReference>
<evidence type="ECO:0000313" key="2">
    <source>
        <dbReference type="EMBL" id="RDK87394.1"/>
    </source>
</evidence>
<dbReference type="Gene3D" id="3.30.70.100">
    <property type="match status" value="1"/>
</dbReference>
<dbReference type="OrthoDB" id="1120859at2"/>
<protein>
    <submittedName>
        <fullName evidence="2">Quinol monooxygenase YgiN</fullName>
    </submittedName>
</protein>
<keyword evidence="2" id="KW-0503">Monooxygenase</keyword>
<accession>A0A370QG97</accession>
<reference evidence="2 3" key="1">
    <citation type="submission" date="2018-07" db="EMBL/GenBank/DDBJ databases">
        <title>Genomic Encyclopedia of Type Strains, Phase IV (KMG-IV): sequencing the most valuable type-strain genomes for metagenomic binning, comparative biology and taxonomic classification.</title>
        <authorList>
            <person name="Goeker M."/>
        </authorList>
    </citation>
    <scope>NUCLEOTIDE SEQUENCE [LARGE SCALE GENOMIC DNA]</scope>
    <source>
        <strain evidence="2 3">DSM 101478</strain>
    </source>
</reference>
<organism evidence="2 3">
    <name type="scientific">Marinirhabdus gelatinilytica</name>
    <dbReference type="NCBI Taxonomy" id="1703343"/>
    <lineage>
        <taxon>Bacteria</taxon>
        <taxon>Pseudomonadati</taxon>
        <taxon>Bacteroidota</taxon>
        <taxon>Flavobacteriia</taxon>
        <taxon>Flavobacteriales</taxon>
        <taxon>Flavobacteriaceae</taxon>
    </lineage>
</organism>
<name>A0A370QG97_9FLAO</name>
<dbReference type="InterPro" id="IPR011008">
    <property type="entry name" value="Dimeric_a/b-barrel"/>
</dbReference>
<dbReference type="PROSITE" id="PS51725">
    <property type="entry name" value="ABM"/>
    <property type="match status" value="1"/>
</dbReference>
<dbReference type="RefSeq" id="WP_115123571.1">
    <property type="nucleotide sequence ID" value="NZ_QRAO01000002.1"/>
</dbReference>
<gene>
    <name evidence="2" type="ORF">C8D94_102581</name>
</gene>
<dbReference type="Pfam" id="PF03992">
    <property type="entry name" value="ABM"/>
    <property type="match status" value="1"/>
</dbReference>